<proteinExistence type="predicted"/>
<protein>
    <submittedName>
        <fullName evidence="2">Uncharacterized protein</fullName>
    </submittedName>
</protein>
<organism evidence="2 3">
    <name type="scientific">Enterobacter hormaechei</name>
    <dbReference type="NCBI Taxonomy" id="158836"/>
    <lineage>
        <taxon>Bacteria</taxon>
        <taxon>Pseudomonadati</taxon>
        <taxon>Pseudomonadota</taxon>
        <taxon>Gammaproteobacteria</taxon>
        <taxon>Enterobacterales</taxon>
        <taxon>Enterobacteriaceae</taxon>
        <taxon>Enterobacter</taxon>
        <taxon>Enterobacter cloacae complex</taxon>
    </lineage>
</organism>
<name>A0A2J0Q245_9ENTR</name>
<accession>A0A144YEA9</accession>
<dbReference type="EMBL" id="WBSZ01000145">
    <property type="protein sequence ID" value="KAB2527826.1"/>
    <property type="molecule type" value="Genomic_DNA"/>
</dbReference>
<comment type="caution">
    <text evidence="2">The sequence shown here is derived from an EMBL/GenBank/DDBJ whole genome shotgun (WGS) entry which is preliminary data.</text>
</comment>
<sequence length="123" mass="14172">MLRVIMLIVSILALPETLGCSFIVFLFVNNWLSKQEAIAIARIIAVEMRSSGYIDSFELRVSRFGAKKFFSMFGEFYLNQFDPDTRERKYQGDVSLQGVGNVYCEFTYDHYKFTKCTLTAGVF</sequence>
<reference evidence="2 3" key="1">
    <citation type="journal article" date="2017" name="J. Antimicrob. Chemother.">
        <title>Characterization of the population structure, drug resistance mechanisms and plasmids of the community-associated Enterobacter cloacae complex in China.</title>
        <authorList>
            <person name="Zhou K."/>
            <person name="Yu W."/>
            <person name="Cao X."/>
            <person name="Shen P."/>
            <person name="Lu H."/>
            <person name="Luo Q."/>
            <person name="Rossen J.W.A."/>
            <person name="Xiao Y."/>
        </authorList>
    </citation>
    <scope>NUCLEOTIDE SEQUENCE [LARGE SCALE GENOMIC DNA]</scope>
    <source>
        <strain evidence="2 3">ECC904</strain>
    </source>
</reference>
<dbReference type="EMBL" id="NEEW01000005">
    <property type="protein sequence ID" value="PJD86677.1"/>
    <property type="molecule type" value="Genomic_DNA"/>
</dbReference>
<gene>
    <name evidence="2" type="ORF">B9Q30_12460</name>
    <name evidence="1" type="ORF">F9C29_07160</name>
</gene>
<evidence type="ECO:0000313" key="3">
    <source>
        <dbReference type="Proteomes" id="UP000229974"/>
    </source>
</evidence>
<accession>A0A2J0Q245</accession>
<dbReference type="AlphaFoldDB" id="A0A2J0Q245"/>
<reference evidence="1 4" key="2">
    <citation type="submission" date="2019-09" db="EMBL/GenBank/DDBJ databases">
        <title>Reversal of blaTEM antimicrobial resistance by CRISPR-Cas9 in clinical E. coli and other Enterobacteriaceae strains.</title>
        <authorList>
            <person name="Tagliaferri T."/>
            <person name="Guimaraes N."/>
            <person name="Pereira M."/>
            <person name="Felicori L."/>
            <person name="Horz H.-P."/>
            <person name="Santos S."/>
            <person name="Mendes T."/>
        </authorList>
    </citation>
    <scope>NUCLEOTIDE SEQUENCE [LARGE SCALE GENOMIC DNA]</scope>
    <source>
        <strain evidence="1 4">E2_blaTEM_MG</strain>
    </source>
</reference>
<dbReference type="Proteomes" id="UP000476281">
    <property type="component" value="Unassembled WGS sequence"/>
</dbReference>
<dbReference type="Proteomes" id="UP000229974">
    <property type="component" value="Unassembled WGS sequence"/>
</dbReference>
<evidence type="ECO:0000313" key="1">
    <source>
        <dbReference type="EMBL" id="KAB2527826.1"/>
    </source>
</evidence>
<evidence type="ECO:0000313" key="4">
    <source>
        <dbReference type="Proteomes" id="UP000476281"/>
    </source>
</evidence>
<dbReference type="RefSeq" id="WP_023303152.1">
    <property type="nucleotide sequence ID" value="NZ_CABGNM010000024.1"/>
</dbReference>
<evidence type="ECO:0000313" key="2">
    <source>
        <dbReference type="EMBL" id="PJD86677.1"/>
    </source>
</evidence>